<dbReference type="EMBL" id="HG996467">
    <property type="protein sequence ID" value="CAG1862890.1"/>
    <property type="molecule type" value="Genomic_DNA"/>
</dbReference>
<protein>
    <submittedName>
        <fullName evidence="1">(wild Malaysian banana) hypothetical protein</fullName>
    </submittedName>
</protein>
<dbReference type="AlphaFoldDB" id="A0A804I5Y6"/>
<evidence type="ECO:0000313" key="3">
    <source>
        <dbReference type="Proteomes" id="UP000012960"/>
    </source>
</evidence>
<dbReference type="Gramene" id="Ma02_t23090.1">
    <property type="protein sequence ID" value="Ma02_p23090.1"/>
    <property type="gene ID" value="Ma02_g23090"/>
</dbReference>
<proteinExistence type="predicted"/>
<accession>A0A804I5Y6</accession>
<keyword evidence="3" id="KW-1185">Reference proteome</keyword>
<reference evidence="2" key="2">
    <citation type="submission" date="2021-05" db="UniProtKB">
        <authorList>
            <consortium name="EnsemblPlants"/>
        </authorList>
    </citation>
    <scope>IDENTIFICATION</scope>
    <source>
        <strain evidence="2">subsp. malaccensis</strain>
    </source>
</reference>
<sequence length="107" mass="11770">MTTKAAVSVALPEVKLFDRWGFDGLEDTTCLFVCLFACFLSGSSEDASRIGSAGVVRRQAIVPLGTSRQLLNQCLYIGQTISKIFWSIDSYAIKKKDEIECVAKANR</sequence>
<dbReference type="InParanoid" id="A0A804I5Y6"/>
<name>A0A804I5Y6_MUSAM</name>
<gene>
    <name evidence="1" type="ORF">GSMUA_77840.1</name>
</gene>
<reference evidence="1" key="1">
    <citation type="submission" date="2021-03" db="EMBL/GenBank/DDBJ databases">
        <authorList>
            <consortium name="Genoscope - CEA"/>
            <person name="William W."/>
        </authorList>
    </citation>
    <scope>NUCLEOTIDE SEQUENCE</scope>
    <source>
        <strain evidence="1">Doubled-haploid Pahang</strain>
    </source>
</reference>
<evidence type="ECO:0000313" key="1">
    <source>
        <dbReference type="EMBL" id="CAG1862890.1"/>
    </source>
</evidence>
<dbReference type="Proteomes" id="UP000012960">
    <property type="component" value="Unplaced"/>
</dbReference>
<dbReference type="EnsemblPlants" id="Ma02_t23090.1">
    <property type="protein sequence ID" value="Ma02_p23090.1"/>
    <property type="gene ID" value="Ma02_g23090"/>
</dbReference>
<evidence type="ECO:0000313" key="2">
    <source>
        <dbReference type="EnsemblPlants" id="Ma02_p23090.1"/>
    </source>
</evidence>
<organism evidence="2 3">
    <name type="scientific">Musa acuminata subsp. malaccensis</name>
    <name type="common">Wild banana</name>
    <name type="synonym">Musa malaccensis</name>
    <dbReference type="NCBI Taxonomy" id="214687"/>
    <lineage>
        <taxon>Eukaryota</taxon>
        <taxon>Viridiplantae</taxon>
        <taxon>Streptophyta</taxon>
        <taxon>Embryophyta</taxon>
        <taxon>Tracheophyta</taxon>
        <taxon>Spermatophyta</taxon>
        <taxon>Magnoliopsida</taxon>
        <taxon>Liliopsida</taxon>
        <taxon>Zingiberales</taxon>
        <taxon>Musaceae</taxon>
        <taxon>Musa</taxon>
    </lineage>
</organism>